<organism evidence="1 2">
    <name type="scientific">Adiantum capillus-veneris</name>
    <name type="common">Maidenhair fern</name>
    <dbReference type="NCBI Taxonomy" id="13818"/>
    <lineage>
        <taxon>Eukaryota</taxon>
        <taxon>Viridiplantae</taxon>
        <taxon>Streptophyta</taxon>
        <taxon>Embryophyta</taxon>
        <taxon>Tracheophyta</taxon>
        <taxon>Polypodiopsida</taxon>
        <taxon>Polypodiidae</taxon>
        <taxon>Polypodiales</taxon>
        <taxon>Pteridineae</taxon>
        <taxon>Pteridaceae</taxon>
        <taxon>Vittarioideae</taxon>
        <taxon>Adiantum</taxon>
    </lineage>
</organism>
<evidence type="ECO:0000313" key="2">
    <source>
        <dbReference type="Proteomes" id="UP000886520"/>
    </source>
</evidence>
<dbReference type="EMBL" id="JABFUD020000006">
    <property type="protein sequence ID" value="KAI5078940.1"/>
    <property type="molecule type" value="Genomic_DNA"/>
</dbReference>
<evidence type="ECO:0000313" key="1">
    <source>
        <dbReference type="EMBL" id="KAI5078940.1"/>
    </source>
</evidence>
<dbReference type="AlphaFoldDB" id="A0A9D4ZN72"/>
<keyword evidence="2" id="KW-1185">Reference proteome</keyword>
<feature type="non-terminal residue" evidence="1">
    <location>
        <position position="1"/>
    </location>
</feature>
<name>A0A9D4ZN72_ADICA</name>
<comment type="caution">
    <text evidence="1">The sequence shown here is derived from an EMBL/GenBank/DDBJ whole genome shotgun (WGS) entry which is preliminary data.</text>
</comment>
<gene>
    <name evidence="1" type="ORF">GOP47_0006611</name>
</gene>
<accession>A0A9D4ZN72</accession>
<protein>
    <submittedName>
        <fullName evidence="1">Uncharacterized protein</fullName>
    </submittedName>
</protein>
<proteinExistence type="predicted"/>
<reference evidence="1" key="1">
    <citation type="submission" date="2021-01" db="EMBL/GenBank/DDBJ databases">
        <title>Adiantum capillus-veneris genome.</title>
        <authorList>
            <person name="Fang Y."/>
            <person name="Liao Q."/>
        </authorList>
    </citation>
    <scope>NUCLEOTIDE SEQUENCE</scope>
    <source>
        <strain evidence="1">H3</strain>
        <tissue evidence="1">Leaf</tissue>
    </source>
</reference>
<dbReference type="Proteomes" id="UP000886520">
    <property type="component" value="Chromosome 6"/>
</dbReference>
<sequence>ANIVEPYDKYYVFMTMFELACISEDFSFREKVAKVIHRMYNPIGTIWPGVAWSNMVPAYNSIDVNYINELEINLKRIHLLE</sequence>